<dbReference type="Gene3D" id="3.10.450.10">
    <property type="match status" value="2"/>
</dbReference>
<feature type="signal peptide" evidence="1">
    <location>
        <begin position="1"/>
        <end position="24"/>
    </location>
</feature>
<organism evidence="3 4">
    <name type="scientific">Miscanthus lutarioriparius</name>
    <dbReference type="NCBI Taxonomy" id="422564"/>
    <lineage>
        <taxon>Eukaryota</taxon>
        <taxon>Viridiplantae</taxon>
        <taxon>Streptophyta</taxon>
        <taxon>Embryophyta</taxon>
        <taxon>Tracheophyta</taxon>
        <taxon>Spermatophyta</taxon>
        <taxon>Magnoliopsida</taxon>
        <taxon>Liliopsida</taxon>
        <taxon>Poales</taxon>
        <taxon>Poaceae</taxon>
        <taxon>PACMAD clade</taxon>
        <taxon>Panicoideae</taxon>
        <taxon>Andropogonodae</taxon>
        <taxon>Andropogoneae</taxon>
        <taxon>Saccharinae</taxon>
        <taxon>Miscanthus</taxon>
    </lineage>
</organism>
<feature type="chain" id="PRO_5032978283" description="Cystatin domain-containing protein" evidence="1">
    <location>
        <begin position="25"/>
        <end position="220"/>
    </location>
</feature>
<evidence type="ECO:0000259" key="2">
    <source>
        <dbReference type="Pfam" id="PF16845"/>
    </source>
</evidence>
<protein>
    <recommendedName>
        <fullName evidence="2">Cystatin domain-containing protein</fullName>
    </recommendedName>
</protein>
<name>A0A811MAV6_9POAL</name>
<evidence type="ECO:0000256" key="1">
    <source>
        <dbReference type="SAM" id="SignalP"/>
    </source>
</evidence>
<dbReference type="InterPro" id="IPR027214">
    <property type="entry name" value="Cystatin"/>
</dbReference>
<dbReference type="Proteomes" id="UP000604825">
    <property type="component" value="Unassembled WGS sequence"/>
</dbReference>
<dbReference type="Pfam" id="PF16845">
    <property type="entry name" value="SQAPI"/>
    <property type="match status" value="2"/>
</dbReference>
<dbReference type="AlphaFoldDB" id="A0A811MAV6"/>
<dbReference type="EMBL" id="CAJGYO010000001">
    <property type="protein sequence ID" value="CAD6202310.1"/>
    <property type="molecule type" value="Genomic_DNA"/>
</dbReference>
<keyword evidence="1" id="KW-0732">Signal</keyword>
<keyword evidence="4" id="KW-1185">Reference proteome</keyword>
<proteinExistence type="predicted"/>
<gene>
    <name evidence="3" type="ORF">NCGR_LOCUS599</name>
</gene>
<sequence>MRSLLPLLVAALVAVVAFPDGADAVWTPIANPGTLVVKQVGNFAVIVYSNADPRKHLPLQLVNVVRGETQPVGNGITDYRLVLNVKNTDTGSTALYQCVVRGKPGSRSTAWVLRSFVPYDAVWTPIANPGTLVVKQVGNFAVIVYSNADPRKHLPLQLVNVVRGETQPVGNGITDYRLVLNVKNTDTGSTALYQCVVRGKPGSRSTTWVLRSFVPYTQAA</sequence>
<accession>A0A811MAV6</accession>
<evidence type="ECO:0000313" key="3">
    <source>
        <dbReference type="EMBL" id="CAD6202310.1"/>
    </source>
</evidence>
<comment type="caution">
    <text evidence="3">The sequence shown here is derived from an EMBL/GenBank/DDBJ whole genome shotgun (WGS) entry which is preliminary data.</text>
</comment>
<dbReference type="PANTHER" id="PTHR47116">
    <property type="entry name" value="PHLOEM FILAMENT PROTEIN"/>
    <property type="match status" value="1"/>
</dbReference>
<dbReference type="InterPro" id="IPR000010">
    <property type="entry name" value="Cystatin_dom"/>
</dbReference>
<feature type="domain" description="Cystatin" evidence="2">
    <location>
        <begin position="37"/>
        <end position="116"/>
    </location>
</feature>
<dbReference type="GO" id="GO:0004869">
    <property type="term" value="F:cysteine-type endopeptidase inhibitor activity"/>
    <property type="evidence" value="ECO:0007669"/>
    <property type="project" value="InterPro"/>
</dbReference>
<feature type="domain" description="Cystatin" evidence="2">
    <location>
        <begin position="134"/>
        <end position="213"/>
    </location>
</feature>
<evidence type="ECO:0000313" key="4">
    <source>
        <dbReference type="Proteomes" id="UP000604825"/>
    </source>
</evidence>
<reference evidence="3" key="1">
    <citation type="submission" date="2020-10" db="EMBL/GenBank/DDBJ databases">
        <authorList>
            <person name="Han B."/>
            <person name="Lu T."/>
            <person name="Zhao Q."/>
            <person name="Huang X."/>
            <person name="Zhao Y."/>
        </authorList>
    </citation>
    <scope>NUCLEOTIDE SEQUENCE</scope>
</reference>